<proteinExistence type="predicted"/>
<dbReference type="Gene3D" id="1.25.10.10">
    <property type="entry name" value="Leucine-rich Repeat Variant"/>
    <property type="match status" value="1"/>
</dbReference>
<dbReference type="Proteomes" id="UP001224775">
    <property type="component" value="Unassembled WGS sequence"/>
</dbReference>
<feature type="region of interest" description="Disordered" evidence="1">
    <location>
        <begin position="153"/>
        <end position="310"/>
    </location>
</feature>
<feature type="compositionally biased region" description="Low complexity" evidence="1">
    <location>
        <begin position="214"/>
        <end position="227"/>
    </location>
</feature>
<evidence type="ECO:0000313" key="2">
    <source>
        <dbReference type="EMBL" id="KAK1735588.1"/>
    </source>
</evidence>
<dbReference type="AlphaFoldDB" id="A0AAD8XY53"/>
<organism evidence="2 3">
    <name type="scientific">Skeletonema marinoi</name>
    <dbReference type="NCBI Taxonomy" id="267567"/>
    <lineage>
        <taxon>Eukaryota</taxon>
        <taxon>Sar</taxon>
        <taxon>Stramenopiles</taxon>
        <taxon>Ochrophyta</taxon>
        <taxon>Bacillariophyta</taxon>
        <taxon>Coscinodiscophyceae</taxon>
        <taxon>Thalassiosirophycidae</taxon>
        <taxon>Thalassiosirales</taxon>
        <taxon>Skeletonemataceae</taxon>
        <taxon>Skeletonema</taxon>
        <taxon>Skeletonema marinoi-dohrnii complex</taxon>
    </lineage>
</organism>
<keyword evidence="3" id="KW-1185">Reference proteome</keyword>
<evidence type="ECO:0000256" key="1">
    <source>
        <dbReference type="SAM" id="MobiDB-lite"/>
    </source>
</evidence>
<dbReference type="InterPro" id="IPR016024">
    <property type="entry name" value="ARM-type_fold"/>
</dbReference>
<protein>
    <recommendedName>
        <fullName evidence="4">Polysaccharide pyruvyl transferase domain-containing protein</fullName>
    </recommendedName>
</protein>
<dbReference type="SUPFAM" id="SSF48371">
    <property type="entry name" value="ARM repeat"/>
    <property type="match status" value="1"/>
</dbReference>
<sequence length="856" mass="95069">MNIDSGSLGTRSPSPSDISDPSSLGSKRSRTELDDDMEDNNHNNSAKKRAPIPSAPGSAPNDFRRTDRARGGASPAMMIRTDREREGRCPDCGLETHSMVRRNDGSFVREPLNIEGEVFNGRCLFCNPIDDVGSDTSSQQFIQNVQHSRLSPITSSAHWPSGHNMKQSPARRKHSPTDHARLKPGRNGPVNMYQNNNKMSPQNNLWQQRRNGADDLSVSSVSCSGGLDTVDSQSVLTGESDERSHRSGLSQNSGGMGKLGKSIALGMGMSGGRETPRQQQHQQRNRAPDPPTLKAIPSKSPKLDTDTPTSMNSRAIVRKHSSEEDVQRAVVIAHSKLPSSIYHHHIYPLENAAEQAFIEKTRLYLESGSGDICDVIVAMRRFPFSLSIQSVACEKLYVHCFERDHAHAIGLAGGVRTIIDAMEHHPNDVALQHTCAGMIKHLACASPYNLDMLDRMGAVGILMATMESQEQDVRPHDRYNFGDLIFTSVVAKLLVSRAGFSPDDLLFGGMVTVDMTKYGGYNILSMKQIQSLSQEDTDQGPYDIIYLGGEAVGCNFDCAVKMLPDERTKTEARRERIHDCPYLIPKNLLLPPSMPKNDTFQMKNYAVINSMGGTPCNECKKAIETADYIALRDRNPLFPDSAVMMKELYPNKISEAAEEVLQDLFPGGVNTRQKIIAVQHRDIPTEEARLELALALDKVSKAGHATIVFFVAGTAPNHDSLSCYKQIAQMMTEPSIVYEEENMWKSVGLISQAEAVLSTSLHVRIIAFLYLRPRLTWCGLEPKHPQFIALWDTDESPRCLKSKNETWSVLQRYYGPNPNITQAATAIAYEKTVKKYLESFDSWSSLVGWRRYSTRS</sequence>
<name>A0AAD8XY53_9STRA</name>
<feature type="compositionally biased region" description="Basic and acidic residues" evidence="1">
    <location>
        <begin position="80"/>
        <end position="89"/>
    </location>
</feature>
<evidence type="ECO:0000313" key="3">
    <source>
        <dbReference type="Proteomes" id="UP001224775"/>
    </source>
</evidence>
<gene>
    <name evidence="2" type="ORF">QTG54_013751</name>
</gene>
<feature type="compositionally biased region" description="Polar residues" evidence="1">
    <location>
        <begin position="1"/>
        <end position="11"/>
    </location>
</feature>
<feature type="compositionally biased region" description="Polar residues" evidence="1">
    <location>
        <begin position="192"/>
        <end position="210"/>
    </location>
</feature>
<reference evidence="2" key="1">
    <citation type="submission" date="2023-06" db="EMBL/GenBank/DDBJ databases">
        <title>Survivors Of The Sea: Transcriptome response of Skeletonema marinoi to long-term dormancy.</title>
        <authorList>
            <person name="Pinder M.I.M."/>
            <person name="Kourtchenko O."/>
            <person name="Robertson E.K."/>
            <person name="Larsson T."/>
            <person name="Maumus F."/>
            <person name="Osuna-Cruz C.M."/>
            <person name="Vancaester E."/>
            <person name="Stenow R."/>
            <person name="Vandepoele K."/>
            <person name="Ploug H."/>
            <person name="Bruchert V."/>
            <person name="Godhe A."/>
            <person name="Topel M."/>
        </authorList>
    </citation>
    <scope>NUCLEOTIDE SEQUENCE</scope>
    <source>
        <strain evidence="2">R05AC</strain>
    </source>
</reference>
<evidence type="ECO:0008006" key="4">
    <source>
        <dbReference type="Google" id="ProtNLM"/>
    </source>
</evidence>
<feature type="compositionally biased region" description="Low complexity" evidence="1">
    <location>
        <begin position="12"/>
        <end position="23"/>
    </location>
</feature>
<comment type="caution">
    <text evidence="2">The sequence shown here is derived from an EMBL/GenBank/DDBJ whole genome shotgun (WGS) entry which is preliminary data.</text>
</comment>
<dbReference type="InterPro" id="IPR011989">
    <property type="entry name" value="ARM-like"/>
</dbReference>
<accession>A0AAD8XY53</accession>
<dbReference type="EMBL" id="JATAAI010000033">
    <property type="protein sequence ID" value="KAK1735588.1"/>
    <property type="molecule type" value="Genomic_DNA"/>
</dbReference>
<feature type="region of interest" description="Disordered" evidence="1">
    <location>
        <begin position="1"/>
        <end position="90"/>
    </location>
</feature>